<dbReference type="PROSITE" id="PS00437">
    <property type="entry name" value="CATALASE_1"/>
    <property type="match status" value="1"/>
</dbReference>
<keyword evidence="4 10" id="KW-0479">Metal-binding</keyword>
<dbReference type="InterPro" id="IPR056884">
    <property type="entry name" value="NPHP3-like_N"/>
</dbReference>
<dbReference type="Pfam" id="PF00199">
    <property type="entry name" value="Catalase"/>
    <property type="match status" value="1"/>
</dbReference>
<feature type="domain" description="Catalase core" evidence="13">
    <location>
        <begin position="16"/>
        <end position="398"/>
    </location>
</feature>
<dbReference type="InterPro" id="IPR018028">
    <property type="entry name" value="Catalase"/>
</dbReference>
<dbReference type="EC" id="1.11.1.6" evidence="10"/>
<comment type="caution">
    <text evidence="14">The sequence shown here is derived from an EMBL/GenBank/DDBJ whole genome shotgun (WGS) entry which is preliminary data.</text>
</comment>
<reference evidence="14" key="1">
    <citation type="submission" date="2021-01" db="EMBL/GenBank/DDBJ databases">
        <authorList>
            <person name="Kaushik A."/>
        </authorList>
    </citation>
    <scope>NUCLEOTIDE SEQUENCE</scope>
    <source>
        <strain evidence="14">Type strain: AG8-Rh-89/</strain>
    </source>
</reference>
<evidence type="ECO:0000256" key="4">
    <source>
        <dbReference type="ARBA" id="ARBA00022723"/>
    </source>
</evidence>
<dbReference type="GO" id="GO:0046872">
    <property type="term" value="F:metal ion binding"/>
    <property type="evidence" value="ECO:0007669"/>
    <property type="project" value="UniProtKB-KW"/>
</dbReference>
<keyword evidence="2 10" id="KW-0575">Peroxidase</keyword>
<dbReference type="EMBL" id="CAJMWZ010007313">
    <property type="protein sequence ID" value="CAE6535417.1"/>
    <property type="molecule type" value="Genomic_DNA"/>
</dbReference>
<dbReference type="PRINTS" id="PR00067">
    <property type="entry name" value="CATALASE"/>
</dbReference>
<dbReference type="GO" id="GO:0005739">
    <property type="term" value="C:mitochondrion"/>
    <property type="evidence" value="ECO:0007669"/>
    <property type="project" value="TreeGrafter"/>
</dbReference>
<evidence type="ECO:0000313" key="15">
    <source>
        <dbReference type="Proteomes" id="UP000663850"/>
    </source>
</evidence>
<evidence type="ECO:0000256" key="10">
    <source>
        <dbReference type="RuleBase" id="RU000498"/>
    </source>
</evidence>
<evidence type="ECO:0000256" key="11">
    <source>
        <dbReference type="RuleBase" id="RU004142"/>
    </source>
</evidence>
<dbReference type="PROSITE" id="PS51402">
    <property type="entry name" value="CATALASE_3"/>
    <property type="match status" value="1"/>
</dbReference>
<dbReference type="PROSITE" id="PS00438">
    <property type="entry name" value="CATALASE_2"/>
    <property type="match status" value="1"/>
</dbReference>
<dbReference type="InterPro" id="IPR027417">
    <property type="entry name" value="P-loop_NTPase"/>
</dbReference>
<keyword evidence="5" id="KW-0677">Repeat</keyword>
<evidence type="ECO:0000256" key="8">
    <source>
        <dbReference type="ARBA" id="ARBA00023324"/>
    </source>
</evidence>
<comment type="catalytic activity">
    <reaction evidence="10">
        <text>2 H2O2 = O2 + 2 H2O</text>
        <dbReference type="Rhea" id="RHEA:20309"/>
        <dbReference type="ChEBI" id="CHEBI:15377"/>
        <dbReference type="ChEBI" id="CHEBI:15379"/>
        <dbReference type="ChEBI" id="CHEBI:16240"/>
        <dbReference type="EC" id="1.11.1.6"/>
    </reaction>
</comment>
<evidence type="ECO:0000256" key="1">
    <source>
        <dbReference type="ARBA" id="ARBA00005329"/>
    </source>
</evidence>
<dbReference type="Gene3D" id="2.40.180.10">
    <property type="entry name" value="Catalase core domain"/>
    <property type="match status" value="1"/>
</dbReference>
<dbReference type="GO" id="GO:0005777">
    <property type="term" value="C:peroxisome"/>
    <property type="evidence" value="ECO:0007669"/>
    <property type="project" value="TreeGrafter"/>
</dbReference>
<accession>A0A8H3DKS4</accession>
<dbReference type="SMART" id="SM01060">
    <property type="entry name" value="Catalase"/>
    <property type="match status" value="1"/>
</dbReference>
<dbReference type="GO" id="GO:0004096">
    <property type="term" value="F:catalase activity"/>
    <property type="evidence" value="ECO:0007669"/>
    <property type="project" value="UniProtKB-EC"/>
</dbReference>
<gene>
    <name evidence="14" type="ORF">RDB_LOCUS139126</name>
</gene>
<dbReference type="GO" id="GO:0042744">
    <property type="term" value="P:hydrogen peroxide catabolic process"/>
    <property type="evidence" value="ECO:0007669"/>
    <property type="project" value="UniProtKB-KW"/>
</dbReference>
<dbReference type="CDD" id="cd08157">
    <property type="entry name" value="catalase_fungal"/>
    <property type="match status" value="1"/>
</dbReference>
<comment type="function">
    <text evidence="9 11">Catalyzes the degradation of hydrogen peroxide (H(2)O(2)) generated by peroxisomal oxidases to water and oxygen, thereby protecting cells from the toxic effects of hydrogen peroxide.</text>
</comment>
<evidence type="ECO:0000256" key="9">
    <source>
        <dbReference type="ARBA" id="ARBA00044729"/>
    </source>
</evidence>
<feature type="region of interest" description="Disordered" evidence="12">
    <location>
        <begin position="1"/>
        <end position="20"/>
    </location>
</feature>
<dbReference type="Pfam" id="PF24883">
    <property type="entry name" value="NPHP3_N"/>
    <property type="match status" value="1"/>
</dbReference>
<evidence type="ECO:0000259" key="13">
    <source>
        <dbReference type="SMART" id="SM01060"/>
    </source>
</evidence>
<dbReference type="PANTHER" id="PTHR11465:SF62">
    <property type="entry name" value="CATALASE T"/>
    <property type="match status" value="1"/>
</dbReference>
<evidence type="ECO:0000313" key="14">
    <source>
        <dbReference type="EMBL" id="CAE6535417.1"/>
    </source>
</evidence>
<evidence type="ECO:0000256" key="2">
    <source>
        <dbReference type="ARBA" id="ARBA00022559"/>
    </source>
</evidence>
<feature type="non-terminal residue" evidence="14">
    <location>
        <position position="1"/>
    </location>
</feature>
<evidence type="ECO:0000256" key="3">
    <source>
        <dbReference type="ARBA" id="ARBA00022617"/>
    </source>
</evidence>
<dbReference type="GO" id="GO:0042542">
    <property type="term" value="P:response to hydrogen peroxide"/>
    <property type="evidence" value="ECO:0007669"/>
    <property type="project" value="TreeGrafter"/>
</dbReference>
<proteinExistence type="inferred from homology"/>
<name>A0A8H3DKS4_9AGAM</name>
<dbReference type="SUPFAM" id="SSF56634">
    <property type="entry name" value="Heme-dependent catalase-like"/>
    <property type="match status" value="1"/>
</dbReference>
<sequence length="890" mass="100163">MPSQQVIDNKDGALYTTSNGAPYSEPYEAQRIGQHGPLLLQDFHHLDLLAHFDRERIPERVVHAKGAGAHGYFEVTHDISDICSAAIFKKVGNRAPATVRFSTVGGESGSADTARDPRGFAIKLRTEEGNWDWVFNNTPVFFIRDPTKFPHFIHTQKRDPQTNLKDADMFWDYLSQNPESIHQVMILFGDRGIPDGYRHQHGYSGHTFKWYNENGDFHYVQVHARKQGGFKFLTQERAGELAGTNPDYGTQDLFEAIEKGEAQKWDVSIQTMTPEQAESFRYNVLDLTKVWPHKEFPRKPIGTLVLDRNPENYFNEIEQVAFSPSHLVPGVEPSADPVLQSRLFSYPDTQRHRLGVNYQQIPVNAPLCPVANFQRAGFMNVSSQGARPNYQSSISPLSYKKSKVSHKHEIFEGAAVVDLSDLTELDFEQPRALWQKVMNDDAKERFVKNVAGHLGNAKSKDIKARQLSVFATVDQGLSDRIAKAMGVATAKPLKVKPASEAVRFKAHAVHGPYAINKAATSVDYNESKKEQSASPPTTPLTPDIPTLPQEPLLGSWIWLKTFLRVLEPAVSIFEPLYVIVKELVQCIEIYEEAATGRKEYDELRNELGNIFNDLRVYYTPSASPAMTASIENLCRRVLLFLSIHQELGHVQRVHASRKQRPFASGDVDEILACYHRIRGHLQRLTLNANMAMWKIAEEQAAAGNSYRMSSRLDRLSPSLSARYNSAQALDLNRGECDPSTRREVLEHIGEWVHNTQAGSTYWLNGMAGTGKTTIAYSTCVMLDADQQLVASFFCSRQLPECRNTNLIIPTLAYQIARFSRPFQSSLSRVLEQDPDVHTSLPHIQFEELIVKPLIEVGASLPTNLMVVIDALDECENKEGISRILEVLLAK</sequence>
<dbReference type="InterPro" id="IPR002226">
    <property type="entry name" value="Catalase_haem_BS"/>
</dbReference>
<keyword evidence="7 10" id="KW-0408">Iron</keyword>
<comment type="similarity">
    <text evidence="1 10">Belongs to the catalase family.</text>
</comment>
<organism evidence="14 15">
    <name type="scientific">Rhizoctonia solani</name>
    <dbReference type="NCBI Taxonomy" id="456999"/>
    <lineage>
        <taxon>Eukaryota</taxon>
        <taxon>Fungi</taxon>
        <taxon>Dikarya</taxon>
        <taxon>Basidiomycota</taxon>
        <taxon>Agaricomycotina</taxon>
        <taxon>Agaricomycetes</taxon>
        <taxon>Cantharellales</taxon>
        <taxon>Ceratobasidiaceae</taxon>
        <taxon>Rhizoctonia</taxon>
    </lineage>
</organism>
<evidence type="ECO:0000256" key="6">
    <source>
        <dbReference type="ARBA" id="ARBA00023002"/>
    </source>
</evidence>
<dbReference type="AlphaFoldDB" id="A0A8H3DKS4"/>
<evidence type="ECO:0000256" key="12">
    <source>
        <dbReference type="SAM" id="MobiDB-lite"/>
    </source>
</evidence>
<dbReference type="GO" id="GO:0020037">
    <property type="term" value="F:heme binding"/>
    <property type="evidence" value="ECO:0007669"/>
    <property type="project" value="InterPro"/>
</dbReference>
<dbReference type="Gene3D" id="3.40.50.300">
    <property type="entry name" value="P-loop containing nucleotide triphosphate hydrolases"/>
    <property type="match status" value="1"/>
</dbReference>
<evidence type="ECO:0000256" key="7">
    <source>
        <dbReference type="ARBA" id="ARBA00023004"/>
    </source>
</evidence>
<protein>
    <recommendedName>
        <fullName evidence="10">Catalase</fullName>
        <ecNumber evidence="10">1.11.1.6</ecNumber>
    </recommendedName>
</protein>
<dbReference type="PANTHER" id="PTHR11465">
    <property type="entry name" value="CATALASE"/>
    <property type="match status" value="1"/>
</dbReference>
<keyword evidence="3 10" id="KW-0349">Heme</keyword>
<dbReference type="FunFam" id="2.40.180.10:FF:000001">
    <property type="entry name" value="Catalase"/>
    <property type="match status" value="1"/>
</dbReference>
<dbReference type="Proteomes" id="UP000663850">
    <property type="component" value="Unassembled WGS sequence"/>
</dbReference>
<keyword evidence="8 10" id="KW-0376">Hydrogen peroxide</keyword>
<keyword evidence="6 10" id="KW-0560">Oxidoreductase</keyword>
<dbReference type="InterPro" id="IPR010582">
    <property type="entry name" value="Catalase_immune_responsive"/>
</dbReference>
<feature type="region of interest" description="Disordered" evidence="12">
    <location>
        <begin position="524"/>
        <end position="544"/>
    </location>
</feature>
<dbReference type="InterPro" id="IPR011614">
    <property type="entry name" value="Catalase_core"/>
</dbReference>
<dbReference type="InterPro" id="IPR020835">
    <property type="entry name" value="Catalase_sf"/>
</dbReference>
<dbReference type="Pfam" id="PF06628">
    <property type="entry name" value="Catalase-rel"/>
    <property type="match status" value="1"/>
</dbReference>
<evidence type="ECO:0000256" key="5">
    <source>
        <dbReference type="ARBA" id="ARBA00022737"/>
    </source>
</evidence>
<dbReference type="InterPro" id="IPR024708">
    <property type="entry name" value="Catalase_AS"/>
</dbReference>